<proteinExistence type="predicted"/>
<accession>A0AAU7WL51</accession>
<organism evidence="2">
    <name type="scientific">Heyndrickxia faecalis</name>
    <dbReference type="NCBI Taxonomy" id="2824910"/>
    <lineage>
        <taxon>Bacteria</taxon>
        <taxon>Bacillati</taxon>
        <taxon>Bacillota</taxon>
        <taxon>Bacilli</taxon>
        <taxon>Bacillales</taxon>
        <taxon>Bacillaceae</taxon>
        <taxon>Heyndrickxia</taxon>
    </lineage>
</organism>
<dbReference type="Pfam" id="PF20020">
    <property type="entry name" value="DUF6431"/>
    <property type="match status" value="1"/>
</dbReference>
<dbReference type="AlphaFoldDB" id="A0AAU7WL51"/>
<feature type="domain" description="DUF6431" evidence="1">
    <location>
        <begin position="12"/>
        <end position="93"/>
    </location>
</feature>
<reference evidence="2" key="1">
    <citation type="submission" date="2024-06" db="EMBL/GenBank/DDBJ databases">
        <authorList>
            <person name="Huang C.H."/>
            <person name="Ting Y.S."/>
            <person name="Cheng Y.H."/>
        </authorList>
    </citation>
    <scope>NUCLEOTIDE SEQUENCE</scope>
    <source>
        <strain evidence="2">TCI803</strain>
    </source>
</reference>
<name>A0AAU7WL51_9BACI</name>
<dbReference type="GeneID" id="93258946"/>
<dbReference type="RefSeq" id="WP_225620988.1">
    <property type="nucleotide sequence ID" value="NZ_CP158453.1"/>
</dbReference>
<dbReference type="InterPro" id="IPR045536">
    <property type="entry name" value="DUF6431"/>
</dbReference>
<evidence type="ECO:0000313" key="2">
    <source>
        <dbReference type="EMBL" id="XBX99591.1"/>
    </source>
</evidence>
<evidence type="ECO:0000259" key="1">
    <source>
        <dbReference type="Pfam" id="PF20020"/>
    </source>
</evidence>
<sequence length="172" mass="19950">MFLVRGAEKVPSPCCGKHMKVIGTRDRKAIDRSGKKHIYNIRRLQCEQCGKIHHELPEFLVPYKRYKSECIETVLTNRSNHDIPADESTLYRWIDWFYFYVEYWIHCLVSIKHQTKQDGDDLKVLPETSGTALQRLGRLVGNASGWLARVVRPVVNFYLWVHTRSAFLSGGG</sequence>
<protein>
    <submittedName>
        <fullName evidence="2">DUF6431 domain-containing protein</fullName>
    </submittedName>
</protein>
<dbReference type="EMBL" id="CP158453">
    <property type="protein sequence ID" value="XBX99591.1"/>
    <property type="molecule type" value="Genomic_DNA"/>
</dbReference>
<gene>
    <name evidence="2" type="ORF">ABR335_05055</name>
</gene>